<keyword evidence="1" id="KW-0812">Transmembrane</keyword>
<reference evidence="2 3" key="1">
    <citation type="journal article" date="2016" name="Genome Biol. Evol.">
        <title>Divergent and convergent evolution of fungal pathogenicity.</title>
        <authorList>
            <person name="Shang Y."/>
            <person name="Xiao G."/>
            <person name="Zheng P."/>
            <person name="Cen K."/>
            <person name="Zhan S."/>
            <person name="Wang C."/>
        </authorList>
    </citation>
    <scope>NUCLEOTIDE SEQUENCE [LARGE SCALE GENOMIC DNA]</scope>
    <source>
        <strain evidence="2 3">RCEF 264</strain>
    </source>
</reference>
<name>A0A167XZ17_9HYPO</name>
<dbReference type="EMBL" id="AZHD01000003">
    <property type="protein sequence ID" value="OAA65603.1"/>
    <property type="molecule type" value="Genomic_DNA"/>
</dbReference>
<protein>
    <submittedName>
        <fullName evidence="2">Uncharacterized protein</fullName>
    </submittedName>
</protein>
<keyword evidence="1" id="KW-1133">Transmembrane helix</keyword>
<evidence type="ECO:0000313" key="3">
    <source>
        <dbReference type="Proteomes" id="UP000076874"/>
    </source>
</evidence>
<feature type="transmembrane region" description="Helical" evidence="1">
    <location>
        <begin position="219"/>
        <end position="241"/>
    </location>
</feature>
<evidence type="ECO:0000313" key="2">
    <source>
        <dbReference type="EMBL" id="OAA65603.1"/>
    </source>
</evidence>
<sequence>MGLFETHPAAAPAHGDGGLFSDPPLDPFYWTTLDVNGDGHGDGPASLHDTDEKPSRWRCVFHVPELLSSSGHIVAAKSKSAARRIGGLFDGFRNASAATLVASLPSTTSQTAVNDDDQQRYFQHAPHACEPHSRDEKQLKQKKNRIRRPDFLTAWRRPAFVEGLTVRLAPIRSSYRAILWSLLMALPVVTVGYSQGLIVSLLAQPQFQERFAADEEDFGAAWMLAVQVCSVGSAMLGNMLVG</sequence>
<dbReference type="Proteomes" id="UP000076874">
    <property type="component" value="Unassembled WGS sequence"/>
</dbReference>
<feature type="transmembrane region" description="Helical" evidence="1">
    <location>
        <begin position="177"/>
        <end position="199"/>
    </location>
</feature>
<evidence type="ECO:0000256" key="1">
    <source>
        <dbReference type="SAM" id="Phobius"/>
    </source>
</evidence>
<comment type="caution">
    <text evidence="2">The sequence shown here is derived from an EMBL/GenBank/DDBJ whole genome shotgun (WGS) entry which is preliminary data.</text>
</comment>
<organism evidence="2 3">
    <name type="scientific">Niveomyces insectorum RCEF 264</name>
    <dbReference type="NCBI Taxonomy" id="1081102"/>
    <lineage>
        <taxon>Eukaryota</taxon>
        <taxon>Fungi</taxon>
        <taxon>Dikarya</taxon>
        <taxon>Ascomycota</taxon>
        <taxon>Pezizomycotina</taxon>
        <taxon>Sordariomycetes</taxon>
        <taxon>Hypocreomycetidae</taxon>
        <taxon>Hypocreales</taxon>
        <taxon>Cordycipitaceae</taxon>
        <taxon>Niveomyces</taxon>
    </lineage>
</organism>
<accession>A0A167XZ17</accession>
<proteinExistence type="predicted"/>
<dbReference type="AlphaFoldDB" id="A0A167XZ17"/>
<keyword evidence="1" id="KW-0472">Membrane</keyword>
<gene>
    <name evidence="2" type="ORF">SPI_02390</name>
</gene>
<keyword evidence="3" id="KW-1185">Reference proteome</keyword>